<proteinExistence type="predicted"/>
<feature type="region of interest" description="Disordered" evidence="1">
    <location>
        <begin position="1"/>
        <end position="43"/>
    </location>
</feature>
<evidence type="ECO:0000313" key="3">
    <source>
        <dbReference type="Proteomes" id="UP000261620"/>
    </source>
</evidence>
<evidence type="ECO:0000256" key="1">
    <source>
        <dbReference type="SAM" id="MobiDB-lite"/>
    </source>
</evidence>
<sequence length="69" mass="7361">MAPQCPNTTDTPREAGDELTMQSDGVAGGDKGKEEAENPNSQFSGFVQLWAGLQPSLCGNNRLVGRKRP</sequence>
<name>A0A3Q4B1U5_MOLML</name>
<dbReference type="Proteomes" id="UP000261620">
    <property type="component" value="Unplaced"/>
</dbReference>
<evidence type="ECO:0000313" key="2">
    <source>
        <dbReference type="Ensembl" id="ENSMMOP00000011335.1"/>
    </source>
</evidence>
<dbReference type="Ensembl" id="ENSMMOT00000011531.1">
    <property type="protein sequence ID" value="ENSMMOP00000011335.1"/>
    <property type="gene ID" value="ENSMMOG00000008728.1"/>
</dbReference>
<feature type="compositionally biased region" description="Polar residues" evidence="1">
    <location>
        <begin position="1"/>
        <end position="10"/>
    </location>
</feature>
<organism evidence="2 3">
    <name type="scientific">Mola mola</name>
    <name type="common">Ocean sunfish</name>
    <name type="synonym">Tetraodon mola</name>
    <dbReference type="NCBI Taxonomy" id="94237"/>
    <lineage>
        <taxon>Eukaryota</taxon>
        <taxon>Metazoa</taxon>
        <taxon>Chordata</taxon>
        <taxon>Craniata</taxon>
        <taxon>Vertebrata</taxon>
        <taxon>Euteleostomi</taxon>
        <taxon>Actinopterygii</taxon>
        <taxon>Neopterygii</taxon>
        <taxon>Teleostei</taxon>
        <taxon>Neoteleostei</taxon>
        <taxon>Acanthomorphata</taxon>
        <taxon>Eupercaria</taxon>
        <taxon>Tetraodontiformes</taxon>
        <taxon>Molidae</taxon>
        <taxon>Mola</taxon>
    </lineage>
</organism>
<dbReference type="AlphaFoldDB" id="A0A3Q4B1U5"/>
<protein>
    <submittedName>
        <fullName evidence="2">Uncharacterized protein</fullName>
    </submittedName>
</protein>
<dbReference type="STRING" id="94237.ENSMMOP00000011335"/>
<keyword evidence="3" id="KW-1185">Reference proteome</keyword>
<reference evidence="2" key="2">
    <citation type="submission" date="2025-09" db="UniProtKB">
        <authorList>
            <consortium name="Ensembl"/>
        </authorList>
    </citation>
    <scope>IDENTIFICATION</scope>
</reference>
<reference evidence="2" key="1">
    <citation type="submission" date="2025-08" db="UniProtKB">
        <authorList>
            <consortium name="Ensembl"/>
        </authorList>
    </citation>
    <scope>IDENTIFICATION</scope>
</reference>
<accession>A0A3Q4B1U5</accession>